<dbReference type="Gene3D" id="2.40.160.20">
    <property type="match status" value="1"/>
</dbReference>
<dbReference type="EMBL" id="JAESIY010000010">
    <property type="protein sequence ID" value="MBL3658005.1"/>
    <property type="molecule type" value="Genomic_DNA"/>
</dbReference>
<dbReference type="RefSeq" id="WP_202245798.1">
    <property type="nucleotide sequence ID" value="NZ_JAESIY010000010.1"/>
</dbReference>
<evidence type="ECO:0000313" key="5">
    <source>
        <dbReference type="Proteomes" id="UP000659388"/>
    </source>
</evidence>
<evidence type="ECO:0000313" key="4">
    <source>
        <dbReference type="EMBL" id="MBL3658005.1"/>
    </source>
</evidence>
<evidence type="ECO:0000259" key="3">
    <source>
        <dbReference type="Pfam" id="PF13505"/>
    </source>
</evidence>
<feature type="chain" id="PRO_5037987990" evidence="2">
    <location>
        <begin position="21"/>
        <end position="191"/>
    </location>
</feature>
<dbReference type="SUPFAM" id="SSF56925">
    <property type="entry name" value="OMPA-like"/>
    <property type="match status" value="1"/>
</dbReference>
<organism evidence="4 5">
    <name type="scientific">Fulvivirga sediminis</name>
    <dbReference type="NCBI Taxonomy" id="2803949"/>
    <lineage>
        <taxon>Bacteria</taxon>
        <taxon>Pseudomonadati</taxon>
        <taxon>Bacteroidota</taxon>
        <taxon>Cytophagia</taxon>
        <taxon>Cytophagales</taxon>
        <taxon>Fulvivirgaceae</taxon>
        <taxon>Fulvivirga</taxon>
    </lineage>
</organism>
<dbReference type="InterPro" id="IPR027385">
    <property type="entry name" value="Beta-barrel_OMP"/>
</dbReference>
<evidence type="ECO:0000256" key="2">
    <source>
        <dbReference type="SAM" id="SignalP"/>
    </source>
</evidence>
<gene>
    <name evidence="4" type="ORF">JL102_17775</name>
</gene>
<comment type="caution">
    <text evidence="4">The sequence shown here is derived from an EMBL/GenBank/DDBJ whole genome shotgun (WGS) entry which is preliminary data.</text>
</comment>
<evidence type="ECO:0000256" key="1">
    <source>
        <dbReference type="ARBA" id="ARBA00022729"/>
    </source>
</evidence>
<dbReference type="AlphaFoldDB" id="A0A937FBU9"/>
<proteinExistence type="predicted"/>
<keyword evidence="1 2" id="KW-0732">Signal</keyword>
<feature type="domain" description="Outer membrane protein beta-barrel" evidence="3">
    <location>
        <begin position="7"/>
        <end position="169"/>
    </location>
</feature>
<protein>
    <submittedName>
        <fullName evidence="4">Outer membrane beta-barrel protein</fullName>
    </submittedName>
</protein>
<dbReference type="Proteomes" id="UP000659388">
    <property type="component" value="Unassembled WGS sequence"/>
</dbReference>
<name>A0A937FBU9_9BACT</name>
<feature type="signal peptide" evidence="2">
    <location>
        <begin position="1"/>
        <end position="20"/>
    </location>
</feature>
<dbReference type="InterPro" id="IPR011250">
    <property type="entry name" value="OMP/PagP_B-barrel"/>
</dbReference>
<dbReference type="Pfam" id="PF13505">
    <property type="entry name" value="OMP_b-brl"/>
    <property type="match status" value="1"/>
</dbReference>
<sequence length="191" mass="20313">MRNFLLSLVLLACSSAVVSAQNYKPFKLGLGLGYAHPSDGGGGVLFDFEPAYRINDAIAVGLRIESAWMARGLDDSGADVSANGSYSLNGQYYLSDSKVRPYVGLGFGLFSSASVSVSNNGSAGADASENKFGFYPRLGIDIGHFNINFDYNIIGKSEGTASDSQGRTFTYDIKNSYFGIRLGAFIFGGEN</sequence>
<accession>A0A937FBU9</accession>
<reference evidence="4" key="1">
    <citation type="submission" date="2021-01" db="EMBL/GenBank/DDBJ databases">
        <title>Fulvivirga kasyanovii gen. nov., sp nov., a novel member of the phylum Bacteroidetes isolated from seawater in a mussel farm.</title>
        <authorList>
            <person name="Zhao L.-H."/>
            <person name="Wang Z.-J."/>
        </authorList>
    </citation>
    <scope>NUCLEOTIDE SEQUENCE</scope>
    <source>
        <strain evidence="4">2943</strain>
    </source>
</reference>
<keyword evidence="5" id="KW-1185">Reference proteome</keyword>